<dbReference type="InterPro" id="IPR009003">
    <property type="entry name" value="Peptidase_S1_PA"/>
</dbReference>
<dbReference type="AlphaFoldDB" id="F0SFL7"/>
<name>F0SFL7_RUBBR</name>
<feature type="transmembrane region" description="Helical" evidence="6">
    <location>
        <begin position="32"/>
        <end position="49"/>
    </location>
</feature>
<dbReference type="FunFam" id="2.40.10.10:FF:000001">
    <property type="entry name" value="Periplasmic serine protease DegS"/>
    <property type="match status" value="1"/>
</dbReference>
<evidence type="ECO:0000256" key="3">
    <source>
        <dbReference type="ARBA" id="ARBA00022801"/>
    </source>
</evidence>
<dbReference type="Gene3D" id="2.40.10.10">
    <property type="entry name" value="Trypsin-like serine proteases"/>
    <property type="match status" value="2"/>
</dbReference>
<dbReference type="InterPro" id="IPR043504">
    <property type="entry name" value="Peptidase_S1_PA_chymotrypsin"/>
</dbReference>
<proteinExistence type="inferred from homology"/>
<evidence type="ECO:0000256" key="2">
    <source>
        <dbReference type="ARBA" id="ARBA00022670"/>
    </source>
</evidence>
<dbReference type="PRINTS" id="PR00834">
    <property type="entry name" value="PROTEASES2C"/>
</dbReference>
<evidence type="ECO:0000256" key="1">
    <source>
        <dbReference type="ARBA" id="ARBA00010541"/>
    </source>
</evidence>
<feature type="domain" description="PDZ" evidence="7">
    <location>
        <begin position="286"/>
        <end position="357"/>
    </location>
</feature>
<keyword evidence="9" id="KW-1185">Reference proteome</keyword>
<accession>F0SFL7</accession>
<dbReference type="Gene3D" id="2.30.42.10">
    <property type="match status" value="1"/>
</dbReference>
<dbReference type="SUPFAM" id="SSF50156">
    <property type="entry name" value="PDZ domain-like"/>
    <property type="match status" value="1"/>
</dbReference>
<keyword evidence="6" id="KW-0812">Transmembrane</keyword>
<dbReference type="InterPro" id="IPR001478">
    <property type="entry name" value="PDZ"/>
</dbReference>
<dbReference type="PROSITE" id="PS50106">
    <property type="entry name" value="PDZ"/>
    <property type="match status" value="1"/>
</dbReference>
<evidence type="ECO:0000256" key="5">
    <source>
        <dbReference type="SAM" id="MobiDB-lite"/>
    </source>
</evidence>
<evidence type="ECO:0000256" key="4">
    <source>
        <dbReference type="ARBA" id="ARBA00022825"/>
    </source>
</evidence>
<dbReference type="PANTHER" id="PTHR43343:SF3">
    <property type="entry name" value="PROTEASE DO-LIKE 8, CHLOROPLASTIC"/>
    <property type="match status" value="1"/>
</dbReference>
<evidence type="ECO:0000256" key="6">
    <source>
        <dbReference type="SAM" id="Phobius"/>
    </source>
</evidence>
<keyword evidence="6" id="KW-1133">Transmembrane helix</keyword>
<dbReference type="KEGG" id="pbs:Plabr_2878"/>
<dbReference type="RefSeq" id="WP_013629199.1">
    <property type="nucleotide sequence ID" value="NC_015174.1"/>
</dbReference>
<comment type="similarity">
    <text evidence="1">Belongs to the peptidase S1C family.</text>
</comment>
<keyword evidence="6" id="KW-0472">Membrane</keyword>
<dbReference type="EMBL" id="CP002546">
    <property type="protein sequence ID" value="ADY60477.1"/>
    <property type="molecule type" value="Genomic_DNA"/>
</dbReference>
<dbReference type="STRING" id="756272.Plabr_2878"/>
<dbReference type="InterPro" id="IPR051201">
    <property type="entry name" value="Chloro_Bact_Ser_Proteases"/>
</dbReference>
<dbReference type="Pfam" id="PF13365">
    <property type="entry name" value="Trypsin_2"/>
    <property type="match status" value="1"/>
</dbReference>
<dbReference type="HOGENOM" id="CLU_020120_2_0_0"/>
<dbReference type="Pfam" id="PF13180">
    <property type="entry name" value="PDZ_2"/>
    <property type="match status" value="1"/>
</dbReference>
<evidence type="ECO:0000313" key="8">
    <source>
        <dbReference type="EMBL" id="ADY60477.1"/>
    </source>
</evidence>
<protein>
    <submittedName>
        <fullName evidence="8">DegP2 peptidase</fullName>
        <ecNumber evidence="8">3.4.21.108</ecNumber>
    </submittedName>
</protein>
<organism evidence="8 9">
    <name type="scientific">Rubinisphaera brasiliensis (strain ATCC 49424 / DSM 5305 / JCM 21570 / IAM 15109 / NBRC 103401 / IFAM 1448)</name>
    <name type="common">Planctomyces brasiliensis</name>
    <dbReference type="NCBI Taxonomy" id="756272"/>
    <lineage>
        <taxon>Bacteria</taxon>
        <taxon>Pseudomonadati</taxon>
        <taxon>Planctomycetota</taxon>
        <taxon>Planctomycetia</taxon>
        <taxon>Planctomycetales</taxon>
        <taxon>Planctomycetaceae</taxon>
        <taxon>Rubinisphaera</taxon>
    </lineage>
</organism>
<dbReference type="GO" id="GO:0004252">
    <property type="term" value="F:serine-type endopeptidase activity"/>
    <property type="evidence" value="ECO:0007669"/>
    <property type="project" value="InterPro"/>
</dbReference>
<dbReference type="GO" id="GO:0006508">
    <property type="term" value="P:proteolysis"/>
    <property type="evidence" value="ECO:0007669"/>
    <property type="project" value="UniProtKB-KW"/>
</dbReference>
<dbReference type="InterPro" id="IPR001940">
    <property type="entry name" value="Peptidase_S1C"/>
</dbReference>
<dbReference type="EC" id="3.4.21.108" evidence="8"/>
<evidence type="ECO:0000259" key="7">
    <source>
        <dbReference type="PROSITE" id="PS50106"/>
    </source>
</evidence>
<evidence type="ECO:0000313" key="9">
    <source>
        <dbReference type="Proteomes" id="UP000006860"/>
    </source>
</evidence>
<dbReference type="eggNOG" id="COG0265">
    <property type="taxonomic scope" value="Bacteria"/>
</dbReference>
<dbReference type="Proteomes" id="UP000006860">
    <property type="component" value="Chromosome"/>
</dbReference>
<keyword evidence="3 8" id="KW-0378">Hydrolase</keyword>
<dbReference type="InterPro" id="IPR036034">
    <property type="entry name" value="PDZ_sf"/>
</dbReference>
<dbReference type="SMART" id="SM00228">
    <property type="entry name" value="PDZ"/>
    <property type="match status" value="1"/>
</dbReference>
<keyword evidence="2" id="KW-0645">Protease</keyword>
<reference evidence="9" key="1">
    <citation type="submission" date="2011-02" db="EMBL/GenBank/DDBJ databases">
        <title>The complete genome of Planctomyces brasiliensis DSM 5305.</title>
        <authorList>
            <person name="Lucas S."/>
            <person name="Copeland A."/>
            <person name="Lapidus A."/>
            <person name="Bruce D."/>
            <person name="Goodwin L."/>
            <person name="Pitluck S."/>
            <person name="Kyrpides N."/>
            <person name="Mavromatis K."/>
            <person name="Pagani I."/>
            <person name="Ivanova N."/>
            <person name="Ovchinnikova G."/>
            <person name="Lu M."/>
            <person name="Detter J.C."/>
            <person name="Han C."/>
            <person name="Land M."/>
            <person name="Hauser L."/>
            <person name="Markowitz V."/>
            <person name="Cheng J.-F."/>
            <person name="Hugenholtz P."/>
            <person name="Woyke T."/>
            <person name="Wu D."/>
            <person name="Tindall B."/>
            <person name="Pomrenke H.G."/>
            <person name="Brambilla E."/>
            <person name="Klenk H.-P."/>
            <person name="Eisen J.A."/>
        </authorList>
    </citation>
    <scope>NUCLEOTIDE SEQUENCE [LARGE SCALE GENOMIC DNA]</scope>
    <source>
        <strain evidence="9">ATCC 49424 / DSM 5305 / JCM 21570 / NBRC 103401 / IFAM 1448</strain>
    </source>
</reference>
<feature type="region of interest" description="Disordered" evidence="5">
    <location>
        <begin position="1"/>
        <end position="21"/>
    </location>
</feature>
<dbReference type="PANTHER" id="PTHR43343">
    <property type="entry name" value="PEPTIDASE S12"/>
    <property type="match status" value="1"/>
</dbReference>
<dbReference type="SUPFAM" id="SSF50494">
    <property type="entry name" value="Trypsin-like serine proteases"/>
    <property type="match status" value="1"/>
</dbReference>
<keyword evidence="4" id="KW-0720">Serine protease</keyword>
<gene>
    <name evidence="8" type="ordered locus">Plabr_2878</name>
</gene>
<sequence length="397" mass="42256">MSESESMSDASSGSSRQRGPGRAIGPGGLPLVNGWLVIALLICGLALLFRDVYPAAIPLFDPDATPRAITPRGDLAEDEKTTIEIFNQASQSVVHVMTANLATSNFNFNVLEAPRGSGTGFIWNEDGYIVTNYHVVHDAQRFRVTLSDNTTHEAVYVGGEPSKDIAVLRIDSRRLRLRPIQLGTSADLQVGQKVFAIGSPFGLDQTLTTGVISGLGREIQAMNGRTIHDVIQTDAAINPGNSGGPLLDSAGLLIGVNTAIYSPSGTSAGIGFAVPADILNRIVPDLITNGRVIRPGLGVYIFDDATVRRRVGKPGVLIRDVAPGSPADETGLRGTRYNEQGELILGDLIVAVDGEAVGAQADLFDILEQKKIGDVVDVGILRNGERMEFEVELRPIQ</sequence>